<evidence type="ECO:0000313" key="1">
    <source>
        <dbReference type="EMBL" id="CDH46512.1"/>
    </source>
</evidence>
<organism evidence="1 2">
    <name type="scientific">Candidatus Contendobacter odensis Run_B_J11</name>
    <dbReference type="NCBI Taxonomy" id="1400861"/>
    <lineage>
        <taxon>Bacteria</taxon>
        <taxon>Pseudomonadati</taxon>
        <taxon>Pseudomonadota</taxon>
        <taxon>Gammaproteobacteria</taxon>
        <taxon>Candidatus Competibacteraceae</taxon>
        <taxon>Candidatus Contendibacter</taxon>
    </lineage>
</organism>
<dbReference type="AlphaFoldDB" id="A0A7U7GDT9"/>
<evidence type="ECO:0000313" key="2">
    <source>
        <dbReference type="Proteomes" id="UP000019184"/>
    </source>
</evidence>
<proteinExistence type="predicted"/>
<comment type="caution">
    <text evidence="1">The sequence shown here is derived from an EMBL/GenBank/DDBJ whole genome shotgun (WGS) entry which is preliminary data.</text>
</comment>
<dbReference type="Proteomes" id="UP000019184">
    <property type="component" value="Unassembled WGS sequence"/>
</dbReference>
<reference evidence="1 2" key="1">
    <citation type="journal article" date="2014" name="ISME J.">
        <title>Candidatus Competibacter-lineage genomes retrieved from metagenomes reveal functional metabolic diversity.</title>
        <authorList>
            <person name="McIlroy S.J."/>
            <person name="Albertsen M."/>
            <person name="Andresen E.K."/>
            <person name="Saunders A.M."/>
            <person name="Kristiansen R."/>
            <person name="Stokholm-Bjerregaard M."/>
            <person name="Nielsen K.L."/>
            <person name="Nielsen P.H."/>
        </authorList>
    </citation>
    <scope>NUCLEOTIDE SEQUENCE [LARGE SCALE GENOMIC DNA]</scope>
    <source>
        <strain evidence="1 2">Run_B_J11</strain>
    </source>
</reference>
<name>A0A7U7GDT9_9GAMM</name>
<dbReference type="EMBL" id="CBTK010000263">
    <property type="protein sequence ID" value="CDH46512.1"/>
    <property type="molecule type" value="Genomic_DNA"/>
</dbReference>
<protein>
    <submittedName>
        <fullName evidence="1">Uncharacterized protein</fullName>
    </submittedName>
</protein>
<accession>A0A7U7GDT9</accession>
<keyword evidence="2" id="KW-1185">Reference proteome</keyword>
<sequence>MRSVSRNKAHTSSNVVAIALHSGEKWTEHNLGQRILSALSENFTPLIIRPISTHSGQKSGEIGLNGIRETWAGQIARSFRH</sequence>
<gene>
    <name evidence="1" type="ORF">BN874_480008</name>
</gene>